<name>A0A2T2Y949_9BACT</name>
<evidence type="ECO:0000313" key="12">
    <source>
        <dbReference type="Proteomes" id="UP000240357"/>
    </source>
</evidence>
<keyword evidence="5" id="KW-0997">Cell inner membrane</keyword>
<evidence type="ECO:0000256" key="9">
    <source>
        <dbReference type="RuleBase" id="RU361157"/>
    </source>
</evidence>
<feature type="transmembrane region" description="Helical" evidence="9">
    <location>
        <begin position="199"/>
        <end position="217"/>
    </location>
</feature>
<comment type="similarity">
    <text evidence="2 9">Belongs to the ABC-2 integral membrane protein family.</text>
</comment>
<evidence type="ECO:0000256" key="7">
    <source>
        <dbReference type="ARBA" id="ARBA00022989"/>
    </source>
</evidence>
<dbReference type="InterPro" id="IPR013525">
    <property type="entry name" value="ABC2_TM"/>
</dbReference>
<dbReference type="RefSeq" id="WP_106925297.1">
    <property type="nucleotide sequence ID" value="NZ_PYFT01000001.1"/>
</dbReference>
<keyword evidence="4 9" id="KW-1003">Cell membrane</keyword>
<sequence length="285" mass="31686">MSKFTKDDIIYTSDSEVKRFSHLIKNMVIDLISAKQLAYTLMTRDIKAQYRQSALGIIWAFIPAIATALTFTLASQSRLINLGTTNIPYPAYIIFSTALWQTFTEAVLGPINGVTAAKDILSKIKFPREALILAKLGEVIFNFGIKLILIIGVFIWYGLPVNVLTILAPFAVLNLILFGFGIGMLLAPLNVLYSDISKGITILLGFGLFLTPVVFPMPEGNGVFAQIVRMNPITYLLLGIRELTLNGNLVNSFVYTGITVFNIFLLLLSWLFYRLSMPFIVERAS</sequence>
<keyword evidence="6 9" id="KW-0812">Transmembrane</keyword>
<feature type="transmembrane region" description="Helical" evidence="9">
    <location>
        <begin position="252"/>
        <end position="273"/>
    </location>
</feature>
<protein>
    <recommendedName>
        <fullName evidence="9">Transport permease protein</fullName>
    </recommendedName>
</protein>
<feature type="transmembrane region" description="Helical" evidence="9">
    <location>
        <begin position="132"/>
        <end position="157"/>
    </location>
</feature>
<keyword evidence="12" id="KW-1185">Reference proteome</keyword>
<dbReference type="Pfam" id="PF01061">
    <property type="entry name" value="ABC2_membrane"/>
    <property type="match status" value="1"/>
</dbReference>
<dbReference type="EMBL" id="PYFT01000001">
    <property type="protein sequence ID" value="PSR52051.1"/>
    <property type="molecule type" value="Genomic_DNA"/>
</dbReference>
<evidence type="ECO:0000313" key="11">
    <source>
        <dbReference type="EMBL" id="PSR52051.1"/>
    </source>
</evidence>
<feature type="domain" description="ABC transmembrane type-2" evidence="10">
    <location>
        <begin position="55"/>
        <end position="276"/>
    </location>
</feature>
<evidence type="ECO:0000259" key="10">
    <source>
        <dbReference type="PROSITE" id="PS51012"/>
    </source>
</evidence>
<evidence type="ECO:0000256" key="8">
    <source>
        <dbReference type="ARBA" id="ARBA00023136"/>
    </source>
</evidence>
<evidence type="ECO:0000256" key="6">
    <source>
        <dbReference type="ARBA" id="ARBA00022692"/>
    </source>
</evidence>
<dbReference type="AlphaFoldDB" id="A0A2T2Y949"/>
<dbReference type="PANTHER" id="PTHR30413:SF8">
    <property type="entry name" value="TRANSPORT PERMEASE PROTEIN"/>
    <property type="match status" value="1"/>
</dbReference>
<feature type="transmembrane region" description="Helical" evidence="9">
    <location>
        <begin position="54"/>
        <end position="74"/>
    </location>
</feature>
<gene>
    <name evidence="11" type="ORF">AHMF7605_00210</name>
</gene>
<dbReference type="GO" id="GO:0015920">
    <property type="term" value="P:lipopolysaccharide transport"/>
    <property type="evidence" value="ECO:0007669"/>
    <property type="project" value="TreeGrafter"/>
</dbReference>
<feature type="transmembrane region" description="Helical" evidence="9">
    <location>
        <begin position="89"/>
        <end position="111"/>
    </location>
</feature>
<dbReference type="PANTHER" id="PTHR30413">
    <property type="entry name" value="INNER MEMBRANE TRANSPORT PERMEASE"/>
    <property type="match status" value="1"/>
</dbReference>
<dbReference type="GO" id="GO:0140359">
    <property type="term" value="F:ABC-type transporter activity"/>
    <property type="evidence" value="ECO:0007669"/>
    <property type="project" value="InterPro"/>
</dbReference>
<dbReference type="GO" id="GO:0005886">
    <property type="term" value="C:plasma membrane"/>
    <property type="evidence" value="ECO:0007669"/>
    <property type="project" value="UniProtKB-SubCell"/>
</dbReference>
<keyword evidence="8 9" id="KW-0472">Membrane</keyword>
<dbReference type="OrthoDB" id="9786910at2"/>
<comment type="caution">
    <text evidence="11">The sequence shown here is derived from an EMBL/GenBank/DDBJ whole genome shotgun (WGS) entry which is preliminary data.</text>
</comment>
<dbReference type="InterPro" id="IPR047817">
    <property type="entry name" value="ABC2_TM_bact-type"/>
</dbReference>
<accession>A0A2T2Y949</accession>
<evidence type="ECO:0000256" key="1">
    <source>
        <dbReference type="ARBA" id="ARBA00004429"/>
    </source>
</evidence>
<keyword evidence="7 9" id="KW-1133">Transmembrane helix</keyword>
<evidence type="ECO:0000256" key="4">
    <source>
        <dbReference type="ARBA" id="ARBA00022475"/>
    </source>
</evidence>
<dbReference type="Proteomes" id="UP000240357">
    <property type="component" value="Unassembled WGS sequence"/>
</dbReference>
<proteinExistence type="inferred from homology"/>
<feature type="transmembrane region" description="Helical" evidence="9">
    <location>
        <begin position="163"/>
        <end position="187"/>
    </location>
</feature>
<evidence type="ECO:0000256" key="3">
    <source>
        <dbReference type="ARBA" id="ARBA00022448"/>
    </source>
</evidence>
<organism evidence="11 12">
    <name type="scientific">Adhaeribacter arboris</name>
    <dbReference type="NCBI Taxonomy" id="2072846"/>
    <lineage>
        <taxon>Bacteria</taxon>
        <taxon>Pseudomonadati</taxon>
        <taxon>Bacteroidota</taxon>
        <taxon>Cytophagia</taxon>
        <taxon>Cytophagales</taxon>
        <taxon>Hymenobacteraceae</taxon>
        <taxon>Adhaeribacter</taxon>
    </lineage>
</organism>
<evidence type="ECO:0000256" key="2">
    <source>
        <dbReference type="ARBA" id="ARBA00007783"/>
    </source>
</evidence>
<reference evidence="11 12" key="1">
    <citation type="submission" date="2018-03" db="EMBL/GenBank/DDBJ databases">
        <title>Adhaeribacter sp. HMF7605 Genome sequencing and assembly.</title>
        <authorList>
            <person name="Kang H."/>
            <person name="Kang J."/>
            <person name="Cha I."/>
            <person name="Kim H."/>
            <person name="Joh K."/>
        </authorList>
    </citation>
    <scope>NUCLEOTIDE SEQUENCE [LARGE SCALE GENOMIC DNA]</scope>
    <source>
        <strain evidence="11 12">HMF7605</strain>
    </source>
</reference>
<comment type="subcellular location">
    <subcellularLocation>
        <location evidence="1">Cell inner membrane</location>
        <topology evidence="1">Multi-pass membrane protein</topology>
    </subcellularLocation>
    <subcellularLocation>
        <location evidence="9">Cell membrane</location>
        <topology evidence="9">Multi-pass membrane protein</topology>
    </subcellularLocation>
</comment>
<dbReference type="PROSITE" id="PS51012">
    <property type="entry name" value="ABC_TM2"/>
    <property type="match status" value="1"/>
</dbReference>
<keyword evidence="3 9" id="KW-0813">Transport</keyword>
<evidence type="ECO:0000256" key="5">
    <source>
        <dbReference type="ARBA" id="ARBA00022519"/>
    </source>
</evidence>